<dbReference type="OrthoDB" id="7700931at2759"/>
<dbReference type="Proteomes" id="UP000639643">
    <property type="component" value="Unassembled WGS sequence"/>
</dbReference>
<comment type="caution">
    <text evidence="2">The sequence shown here is derived from an EMBL/GenBank/DDBJ whole genome shotgun (WGS) entry which is preliminary data.</text>
</comment>
<evidence type="ECO:0000259" key="1">
    <source>
        <dbReference type="PROSITE" id="PS50213"/>
    </source>
</evidence>
<reference evidence="2" key="1">
    <citation type="journal article" date="2020" name="Phytopathology">
        <title>Genome Sequence Resources of Colletotrichum truncatum, C. plurivorum, C. musicola, and C. sojae: Four Species Pathogenic to Soybean (Glycine max).</title>
        <authorList>
            <person name="Rogerio F."/>
            <person name="Boufleur T.R."/>
            <person name="Ciampi-Guillardi M."/>
            <person name="Sukno S.A."/>
            <person name="Thon M.R."/>
            <person name="Massola Junior N.S."/>
            <person name="Baroncelli R."/>
        </authorList>
    </citation>
    <scope>NUCLEOTIDE SEQUENCE</scope>
    <source>
        <strain evidence="2">LFN0074</strain>
    </source>
</reference>
<dbReference type="EMBL" id="WIGM01000526">
    <property type="protein sequence ID" value="KAF6822840.1"/>
    <property type="molecule type" value="Genomic_DNA"/>
</dbReference>
<organism evidence="2 3">
    <name type="scientific">Colletotrichum musicola</name>
    <dbReference type="NCBI Taxonomy" id="2175873"/>
    <lineage>
        <taxon>Eukaryota</taxon>
        <taxon>Fungi</taxon>
        <taxon>Dikarya</taxon>
        <taxon>Ascomycota</taxon>
        <taxon>Pezizomycotina</taxon>
        <taxon>Sordariomycetes</taxon>
        <taxon>Hypocreomycetidae</taxon>
        <taxon>Glomerellales</taxon>
        <taxon>Glomerellaceae</taxon>
        <taxon>Colletotrichum</taxon>
        <taxon>Colletotrichum orchidearum species complex</taxon>
    </lineage>
</organism>
<dbReference type="InterPro" id="IPR000782">
    <property type="entry name" value="FAS1_domain"/>
</dbReference>
<sequence>MRPRHLLPVAVVTAAARSLAWPGAHHSSTSPRALPGAVPEPNLSKSVYHIIAESQRGRRCTELLESHQELHNRLSDDHQNLTVFVPVDDAFQRLNGLTRSDGEVSTREVLEYHVLRGRYSLDDLSGARTLSTMLEEQDMGRREQRVHVGGWMSGVEISFYSRVIGSKPRRRGTTG</sequence>
<name>A0A8H6K1Q5_9PEZI</name>
<protein>
    <submittedName>
        <fullName evidence="2">Fasciclin domain family</fullName>
    </submittedName>
</protein>
<dbReference type="InterPro" id="IPR036378">
    <property type="entry name" value="FAS1_dom_sf"/>
</dbReference>
<feature type="domain" description="FAS1" evidence="1">
    <location>
        <begin position="44"/>
        <end position="175"/>
    </location>
</feature>
<evidence type="ECO:0000313" key="2">
    <source>
        <dbReference type="EMBL" id="KAF6822840.1"/>
    </source>
</evidence>
<dbReference type="AlphaFoldDB" id="A0A8H6K1Q5"/>
<gene>
    <name evidence="2" type="ORF">CMUS01_10928</name>
</gene>
<dbReference type="SUPFAM" id="SSF82153">
    <property type="entry name" value="FAS1 domain"/>
    <property type="match status" value="1"/>
</dbReference>
<dbReference type="Pfam" id="PF02469">
    <property type="entry name" value="Fasciclin"/>
    <property type="match status" value="1"/>
</dbReference>
<proteinExistence type="predicted"/>
<dbReference type="PROSITE" id="PS50213">
    <property type="entry name" value="FAS1"/>
    <property type="match status" value="1"/>
</dbReference>
<dbReference type="Gene3D" id="2.30.180.10">
    <property type="entry name" value="FAS1 domain"/>
    <property type="match status" value="1"/>
</dbReference>
<accession>A0A8H6K1Q5</accession>
<keyword evidence="3" id="KW-1185">Reference proteome</keyword>
<evidence type="ECO:0000313" key="3">
    <source>
        <dbReference type="Proteomes" id="UP000639643"/>
    </source>
</evidence>